<gene>
    <name evidence="1" type="ORF">U0070_014407</name>
</gene>
<protein>
    <submittedName>
        <fullName evidence="1">Uncharacterized protein</fullName>
    </submittedName>
</protein>
<sequence>MSEAYSIGQRLLSMKDLLPADHHTEQTHPFLHQGHAATHTLPYPYPELSWEHKKEMCDVTHPFVAPSKCIPAANEHLE</sequence>
<evidence type="ECO:0000313" key="2">
    <source>
        <dbReference type="Proteomes" id="UP001488838"/>
    </source>
</evidence>
<name>A0AAW0J6X1_MYOGA</name>
<proteinExistence type="predicted"/>
<dbReference type="AlphaFoldDB" id="A0AAW0J6X1"/>
<organism evidence="1 2">
    <name type="scientific">Myodes glareolus</name>
    <name type="common">Bank vole</name>
    <name type="synonym">Clethrionomys glareolus</name>
    <dbReference type="NCBI Taxonomy" id="447135"/>
    <lineage>
        <taxon>Eukaryota</taxon>
        <taxon>Metazoa</taxon>
        <taxon>Chordata</taxon>
        <taxon>Craniata</taxon>
        <taxon>Vertebrata</taxon>
        <taxon>Euteleostomi</taxon>
        <taxon>Mammalia</taxon>
        <taxon>Eutheria</taxon>
        <taxon>Euarchontoglires</taxon>
        <taxon>Glires</taxon>
        <taxon>Rodentia</taxon>
        <taxon>Myomorpha</taxon>
        <taxon>Muroidea</taxon>
        <taxon>Cricetidae</taxon>
        <taxon>Arvicolinae</taxon>
        <taxon>Myodes</taxon>
    </lineage>
</organism>
<reference evidence="1 2" key="1">
    <citation type="journal article" date="2023" name="bioRxiv">
        <title>Conserved and derived expression patterns and positive selection on dental genes reveal complex evolutionary context of ever-growing rodent molars.</title>
        <authorList>
            <person name="Calamari Z.T."/>
            <person name="Song A."/>
            <person name="Cohen E."/>
            <person name="Akter M."/>
            <person name="Roy R.D."/>
            <person name="Hallikas O."/>
            <person name="Christensen M.M."/>
            <person name="Li P."/>
            <person name="Marangoni P."/>
            <person name="Jernvall J."/>
            <person name="Klein O.D."/>
        </authorList>
    </citation>
    <scope>NUCLEOTIDE SEQUENCE [LARGE SCALE GENOMIC DNA]</scope>
    <source>
        <strain evidence="1">V071</strain>
    </source>
</reference>
<accession>A0AAW0J6X1</accession>
<evidence type="ECO:0000313" key="1">
    <source>
        <dbReference type="EMBL" id="KAK7822308.1"/>
    </source>
</evidence>
<keyword evidence="2" id="KW-1185">Reference proteome</keyword>
<dbReference type="EMBL" id="JBBHLL010000059">
    <property type="protein sequence ID" value="KAK7822308.1"/>
    <property type="molecule type" value="Genomic_DNA"/>
</dbReference>
<comment type="caution">
    <text evidence="1">The sequence shown here is derived from an EMBL/GenBank/DDBJ whole genome shotgun (WGS) entry which is preliminary data.</text>
</comment>
<dbReference type="Proteomes" id="UP001488838">
    <property type="component" value="Unassembled WGS sequence"/>
</dbReference>